<dbReference type="Pfam" id="PF17900">
    <property type="entry name" value="Peptidase_M1_N"/>
    <property type="match status" value="1"/>
</dbReference>
<keyword evidence="4 17" id="KW-0645">Protease</keyword>
<keyword evidence="10" id="KW-1133">Transmembrane helix</keyword>
<evidence type="ECO:0000256" key="2">
    <source>
        <dbReference type="ARBA" id="ARBA00010136"/>
    </source>
</evidence>
<feature type="signal peptide" evidence="18">
    <location>
        <begin position="1"/>
        <end position="23"/>
    </location>
</feature>
<dbReference type="InterPro" id="IPR001930">
    <property type="entry name" value="Peptidase_M1"/>
</dbReference>
<reference evidence="22" key="1">
    <citation type="submission" date="2022-02" db="EMBL/GenBank/DDBJ databases">
        <title>Atlantic sturgeon de novo genome assembly.</title>
        <authorList>
            <person name="Stock M."/>
            <person name="Klopp C."/>
            <person name="Guiguen Y."/>
            <person name="Cabau C."/>
            <person name="Parinello H."/>
            <person name="Santidrian Yebra-Pimentel E."/>
            <person name="Kuhl H."/>
            <person name="Dirks R.P."/>
            <person name="Guessner J."/>
            <person name="Wuertz S."/>
            <person name="Du K."/>
            <person name="Schartl M."/>
        </authorList>
    </citation>
    <scope>NUCLEOTIDE SEQUENCE</scope>
    <source>
        <strain evidence="22">STURGEONOMICS-FGT-2020</strain>
        <tissue evidence="22">Whole blood</tissue>
    </source>
</reference>
<keyword evidence="7 17" id="KW-0378">Hydrolase</keyword>
<dbReference type="PANTHER" id="PTHR11533:SF156">
    <property type="entry name" value="ENDOPLASMIC RETICULUM AMINOPEPTIDASE 1"/>
    <property type="match status" value="1"/>
</dbReference>
<dbReference type="FunFam" id="2.60.40.1730:FF:000001">
    <property type="entry name" value="Leucyl-cystinyl aminopeptidase"/>
    <property type="match status" value="1"/>
</dbReference>
<dbReference type="GO" id="GO:0043171">
    <property type="term" value="P:peptide catabolic process"/>
    <property type="evidence" value="ECO:0007669"/>
    <property type="project" value="TreeGrafter"/>
</dbReference>
<evidence type="ECO:0000256" key="1">
    <source>
        <dbReference type="ARBA" id="ARBA00004606"/>
    </source>
</evidence>
<dbReference type="InterPro" id="IPR027268">
    <property type="entry name" value="Peptidase_M4/M1_CTD_sf"/>
</dbReference>
<comment type="subcellular location">
    <subcellularLocation>
        <location evidence="1">Membrane</location>
        <topology evidence="1">Single-pass type II membrane protein</topology>
    </subcellularLocation>
</comment>
<feature type="domain" description="ERAP1-like C-terminal" evidence="20">
    <location>
        <begin position="568"/>
        <end position="888"/>
    </location>
</feature>
<comment type="similarity">
    <text evidence="2 17">Belongs to the peptidase M1 family.</text>
</comment>
<dbReference type="GO" id="GO:0005737">
    <property type="term" value="C:cytoplasm"/>
    <property type="evidence" value="ECO:0007669"/>
    <property type="project" value="TreeGrafter"/>
</dbReference>
<dbReference type="Gene3D" id="2.60.40.1910">
    <property type="match status" value="1"/>
</dbReference>
<keyword evidence="23" id="KW-1185">Reference proteome</keyword>
<sequence length="957" mass="110321">MPANNRFFLVLMLASFSKTFEEAQHINTSANHSATPGEVFPWSSYRLPDSIIPEHYYITIHPDFQNRTFTGRVKILLAVLKDTDHVVLNSKNLQLREALLLPLPEHHNQKKLSLRLQESVQNEQVAFTSSTTLQAGRKYELFVSYTAALSSSFSGFYKAFYRTRNGTTRMLAATHFEATSARKAFPCFDEPSMKAVFSITIIRDQQHNAISNMPKRTTVPRADGLLEDHFLHSVKMSSYLVAFVVSDFASKSTASKRGTKVSVFAPSEQMVQTQYALHAGVKILQFFEEYFQIPYPLPKIDLVAIPDFEAGAMENWGLITFRETSLLYDPKISTLRNKLWVTQVIAHELAHQWFGNLVTMEWWNDLWLNEGFATYMEFVATNHLEPSLCAEDQLLITTFYRALEKDSFRTSHPISLPVRSSAQIREMFDVVSYCKGASILRMLHNLLTEPIFTGGIRAYLKEHSYGNAHQDHLWQALTKSAVEAGKSVNVKAIMDTWTMQKGYPLVSVTLQGRKLKLSQSIFTLYPQSDTGFLWQIPFTFYTSNSTAVISHLMKSKEESIDLPHDVAWIKANVNSTGFYRVSYDLPTLRVISRQLREQRSAFSRSDRASLIDDTFHLASQGSLKYSEAFSLSLSLGKEKEYLPIRMFVVHMTRMLSKFAFSRERCVMQLLKKHILSLLGGLMQAQRWDDSGTLPQQNLRTLLLSIAKGYRRLPAAQHAERLFHHWMEADGKTQLPRTLRGMVFQVGIKKGGDREWMFLLRKYIESTSSTDKVQILAALSRTRSTRKKKWLLNAALQNQVIKTQDFGTIVRQLARSPKSNQLVWKFVQRHWSKLVKKFSLGSSYLSRIVVSITSKYTTRKKYEEVKKFFRSQKNLRNLAFVRQSLEMIKVNILWLKKNNKQIKSWLRKEYTETYTTNRHCRPARAKQKPLIDLHTVYSFTDANWMQGNSPEEEWEIST</sequence>
<evidence type="ECO:0000313" key="23">
    <source>
        <dbReference type="Proteomes" id="UP001230051"/>
    </source>
</evidence>
<protein>
    <recommendedName>
        <fullName evidence="17">Aminopeptidase</fullName>
        <ecNumber evidence="17">3.4.11.-</ecNumber>
    </recommendedName>
</protein>
<dbReference type="PANTHER" id="PTHR11533">
    <property type="entry name" value="PROTEASE M1 ZINC METALLOPROTEASE"/>
    <property type="match status" value="1"/>
</dbReference>
<evidence type="ECO:0000256" key="13">
    <source>
        <dbReference type="ARBA" id="ARBA00023180"/>
    </source>
</evidence>
<organism evidence="22 23">
    <name type="scientific">Acipenser oxyrinchus oxyrinchus</name>
    <dbReference type="NCBI Taxonomy" id="40147"/>
    <lineage>
        <taxon>Eukaryota</taxon>
        <taxon>Metazoa</taxon>
        <taxon>Chordata</taxon>
        <taxon>Craniata</taxon>
        <taxon>Vertebrata</taxon>
        <taxon>Euteleostomi</taxon>
        <taxon>Actinopterygii</taxon>
        <taxon>Chondrostei</taxon>
        <taxon>Acipenseriformes</taxon>
        <taxon>Acipenseridae</taxon>
        <taxon>Acipenser</taxon>
    </lineage>
</organism>
<feature type="binding site" evidence="15">
    <location>
        <position position="347"/>
    </location>
    <ligand>
        <name>Zn(2+)</name>
        <dbReference type="ChEBI" id="CHEBI:29105"/>
        <note>catalytic</note>
    </ligand>
</feature>
<dbReference type="GO" id="GO:0008270">
    <property type="term" value="F:zinc ion binding"/>
    <property type="evidence" value="ECO:0007669"/>
    <property type="project" value="UniProtKB-UniRule"/>
</dbReference>
<accession>A0AAD8CUF1</accession>
<evidence type="ECO:0000256" key="10">
    <source>
        <dbReference type="ARBA" id="ARBA00022989"/>
    </source>
</evidence>
<dbReference type="AlphaFoldDB" id="A0AAD8CUF1"/>
<evidence type="ECO:0000256" key="5">
    <source>
        <dbReference type="ARBA" id="ARBA00022692"/>
    </source>
</evidence>
<dbReference type="EMBL" id="JAGXEW010000025">
    <property type="protein sequence ID" value="KAK1158022.1"/>
    <property type="molecule type" value="Genomic_DNA"/>
</dbReference>
<keyword evidence="6 15" id="KW-0479">Metal-binding</keyword>
<dbReference type="InterPro" id="IPR045357">
    <property type="entry name" value="Aminopeptidase_N-like_N"/>
</dbReference>
<evidence type="ECO:0000259" key="19">
    <source>
        <dbReference type="Pfam" id="PF01433"/>
    </source>
</evidence>
<dbReference type="Proteomes" id="UP001230051">
    <property type="component" value="Unassembled WGS sequence"/>
</dbReference>
<dbReference type="CDD" id="cd09601">
    <property type="entry name" value="M1_APN-Q_like"/>
    <property type="match status" value="1"/>
</dbReference>
<dbReference type="FunFam" id="1.25.50.20:FF:000003">
    <property type="entry name" value="Leucyl-cystinyl aminopeptidase"/>
    <property type="match status" value="1"/>
</dbReference>
<dbReference type="SUPFAM" id="SSF63737">
    <property type="entry name" value="Leukotriene A4 hydrolase N-terminal domain"/>
    <property type="match status" value="1"/>
</dbReference>
<keyword evidence="12" id="KW-0472">Membrane</keyword>
<keyword evidence="5" id="KW-0812">Transmembrane</keyword>
<dbReference type="InterPro" id="IPR024571">
    <property type="entry name" value="ERAP1-like_C_dom"/>
</dbReference>
<dbReference type="Gene3D" id="2.60.40.1730">
    <property type="entry name" value="tricorn interacting facor f3 domain"/>
    <property type="match status" value="1"/>
</dbReference>
<dbReference type="GO" id="GO:0006508">
    <property type="term" value="P:proteolysis"/>
    <property type="evidence" value="ECO:0007669"/>
    <property type="project" value="UniProtKB-KW"/>
</dbReference>
<dbReference type="GO" id="GO:0005615">
    <property type="term" value="C:extracellular space"/>
    <property type="evidence" value="ECO:0007669"/>
    <property type="project" value="TreeGrafter"/>
</dbReference>
<feature type="active site" description="Proton acceptor" evidence="14">
    <location>
        <position position="348"/>
    </location>
</feature>
<feature type="site" description="Transition state stabilizer" evidence="16">
    <location>
        <position position="433"/>
    </location>
</feature>
<evidence type="ECO:0000256" key="16">
    <source>
        <dbReference type="PIRSR" id="PIRSR634016-4"/>
    </source>
</evidence>
<evidence type="ECO:0000259" key="20">
    <source>
        <dbReference type="Pfam" id="PF11838"/>
    </source>
</evidence>
<evidence type="ECO:0000259" key="21">
    <source>
        <dbReference type="Pfam" id="PF17900"/>
    </source>
</evidence>
<evidence type="ECO:0000256" key="15">
    <source>
        <dbReference type="PIRSR" id="PIRSR634016-3"/>
    </source>
</evidence>
<dbReference type="EC" id="3.4.11.-" evidence="17"/>
<feature type="binding site" evidence="15">
    <location>
        <position position="370"/>
    </location>
    <ligand>
        <name>Zn(2+)</name>
        <dbReference type="ChEBI" id="CHEBI:29105"/>
        <note>catalytic</note>
    </ligand>
</feature>
<dbReference type="GO" id="GO:0042277">
    <property type="term" value="F:peptide binding"/>
    <property type="evidence" value="ECO:0007669"/>
    <property type="project" value="TreeGrafter"/>
</dbReference>
<dbReference type="Gene3D" id="1.10.390.10">
    <property type="entry name" value="Neutral Protease Domain 2"/>
    <property type="match status" value="1"/>
</dbReference>
<feature type="chain" id="PRO_5041930331" description="Aminopeptidase" evidence="18">
    <location>
        <begin position="24"/>
        <end position="957"/>
    </location>
</feature>
<comment type="cofactor">
    <cofactor evidence="15 17">
        <name>Zn(2+)</name>
        <dbReference type="ChEBI" id="CHEBI:29105"/>
    </cofactor>
    <text evidence="15 17">Binds 1 zinc ion per subunit.</text>
</comment>
<evidence type="ECO:0000313" key="22">
    <source>
        <dbReference type="EMBL" id="KAK1158022.1"/>
    </source>
</evidence>
<name>A0AAD8CUF1_ACIOX</name>
<evidence type="ECO:0000256" key="6">
    <source>
        <dbReference type="ARBA" id="ARBA00022723"/>
    </source>
</evidence>
<dbReference type="InterPro" id="IPR042097">
    <property type="entry name" value="Aminopeptidase_N-like_N_sf"/>
</dbReference>
<evidence type="ECO:0000256" key="17">
    <source>
        <dbReference type="RuleBase" id="RU364040"/>
    </source>
</evidence>
<keyword evidence="9" id="KW-0735">Signal-anchor</keyword>
<evidence type="ECO:0000256" key="9">
    <source>
        <dbReference type="ARBA" id="ARBA00022968"/>
    </source>
</evidence>
<dbReference type="FunFam" id="1.10.390.10:FF:000006">
    <property type="entry name" value="Puromycin-sensitive aminopeptidase"/>
    <property type="match status" value="1"/>
</dbReference>
<evidence type="ECO:0000256" key="12">
    <source>
        <dbReference type="ARBA" id="ARBA00023136"/>
    </source>
</evidence>
<dbReference type="PRINTS" id="PR00756">
    <property type="entry name" value="ALADIPTASE"/>
</dbReference>
<evidence type="ECO:0000256" key="7">
    <source>
        <dbReference type="ARBA" id="ARBA00022801"/>
    </source>
</evidence>
<keyword evidence="8 15" id="KW-0862">Zinc</keyword>
<keyword evidence="13" id="KW-0325">Glycoprotein</keyword>
<comment type="caution">
    <text evidence="22">The sequence shown here is derived from an EMBL/GenBank/DDBJ whole genome shotgun (WGS) entry which is preliminary data.</text>
</comment>
<dbReference type="SUPFAM" id="SSF55486">
    <property type="entry name" value="Metalloproteases ('zincins'), catalytic domain"/>
    <property type="match status" value="1"/>
</dbReference>
<evidence type="ECO:0000256" key="14">
    <source>
        <dbReference type="PIRSR" id="PIRSR634016-1"/>
    </source>
</evidence>
<dbReference type="Pfam" id="PF01433">
    <property type="entry name" value="Peptidase_M1"/>
    <property type="match status" value="1"/>
</dbReference>
<keyword evidence="3 17" id="KW-0031">Aminopeptidase</keyword>
<evidence type="ECO:0000256" key="11">
    <source>
        <dbReference type="ARBA" id="ARBA00023049"/>
    </source>
</evidence>
<gene>
    <name evidence="22" type="primary">Erap1</name>
    <name evidence="22" type="ORF">AOXY_G24256</name>
</gene>
<evidence type="ECO:0000256" key="3">
    <source>
        <dbReference type="ARBA" id="ARBA00022438"/>
    </source>
</evidence>
<feature type="domain" description="Peptidase M1 membrane alanine aminopeptidase" evidence="19">
    <location>
        <begin position="275"/>
        <end position="497"/>
    </location>
</feature>
<evidence type="ECO:0000256" key="8">
    <source>
        <dbReference type="ARBA" id="ARBA00022833"/>
    </source>
</evidence>
<evidence type="ECO:0000256" key="18">
    <source>
        <dbReference type="SAM" id="SignalP"/>
    </source>
</evidence>
<evidence type="ECO:0000256" key="4">
    <source>
        <dbReference type="ARBA" id="ARBA00022670"/>
    </source>
</evidence>
<keyword evidence="18" id="KW-0732">Signal</keyword>
<feature type="binding site" evidence="15">
    <location>
        <position position="351"/>
    </location>
    <ligand>
        <name>Zn(2+)</name>
        <dbReference type="ChEBI" id="CHEBI:29105"/>
        <note>catalytic</note>
    </ligand>
</feature>
<dbReference type="InterPro" id="IPR050344">
    <property type="entry name" value="Peptidase_M1_aminopeptidases"/>
</dbReference>
<feature type="domain" description="Aminopeptidase N-like N-terminal" evidence="21">
    <location>
        <begin position="53"/>
        <end position="240"/>
    </location>
</feature>
<dbReference type="GO" id="GO:0016020">
    <property type="term" value="C:membrane"/>
    <property type="evidence" value="ECO:0007669"/>
    <property type="project" value="UniProtKB-SubCell"/>
</dbReference>
<dbReference type="GO" id="GO:0070006">
    <property type="term" value="F:metalloaminopeptidase activity"/>
    <property type="evidence" value="ECO:0007669"/>
    <property type="project" value="TreeGrafter"/>
</dbReference>
<dbReference type="InterPro" id="IPR014782">
    <property type="entry name" value="Peptidase_M1_dom"/>
</dbReference>
<dbReference type="Pfam" id="PF11838">
    <property type="entry name" value="ERAP1_C"/>
    <property type="match status" value="1"/>
</dbReference>
<proteinExistence type="inferred from homology"/>
<dbReference type="InterPro" id="IPR034016">
    <property type="entry name" value="M1_APN-typ"/>
</dbReference>
<dbReference type="Gene3D" id="1.25.50.20">
    <property type="match status" value="1"/>
</dbReference>
<keyword evidence="11 17" id="KW-0482">Metalloprotease</keyword>